<accession>A0A840NZ03</accession>
<dbReference type="Pfam" id="PF13450">
    <property type="entry name" value="NAD_binding_8"/>
    <property type="match status" value="1"/>
</dbReference>
<organism evidence="2 3">
    <name type="scientific">Thermocatellispora tengchongensis</name>
    <dbReference type="NCBI Taxonomy" id="1073253"/>
    <lineage>
        <taxon>Bacteria</taxon>
        <taxon>Bacillati</taxon>
        <taxon>Actinomycetota</taxon>
        <taxon>Actinomycetes</taxon>
        <taxon>Streptosporangiales</taxon>
        <taxon>Streptosporangiaceae</taxon>
        <taxon>Thermocatellispora</taxon>
    </lineage>
</organism>
<protein>
    <submittedName>
        <fullName evidence="2">Spermidine dehydrogenase</fullName>
        <ecNumber evidence="2">1.5.99.6</ecNumber>
    </submittedName>
</protein>
<dbReference type="Gene3D" id="3.50.50.60">
    <property type="entry name" value="FAD/NAD(P)-binding domain"/>
    <property type="match status" value="1"/>
</dbReference>
<dbReference type="InterPro" id="IPR019546">
    <property type="entry name" value="TAT_signal_bac_arc"/>
</dbReference>
<reference evidence="2 3" key="1">
    <citation type="submission" date="2020-08" db="EMBL/GenBank/DDBJ databases">
        <title>Genomic Encyclopedia of Type Strains, Phase IV (KMG-IV): sequencing the most valuable type-strain genomes for metagenomic binning, comparative biology and taxonomic classification.</title>
        <authorList>
            <person name="Goeker M."/>
        </authorList>
    </citation>
    <scope>NUCLEOTIDE SEQUENCE [LARGE SCALE GENOMIC DNA]</scope>
    <source>
        <strain evidence="2 3">DSM 45615</strain>
    </source>
</reference>
<sequence length="625" mass="67595">MTDLSRELGMSRPITRRDFLDGVATATAATTFGLPGFAPESGSGRPRAVPERHAPPPALEVRGSTPDAVAVPHALRDGRFWPYAGTPEPTGEEYDLVVVGAGISGLTSAYRWLRRDPAARVLILDNHDEIGGQARRNTFRPQGRAGPLIAPGGSREGGAFSVYGPEGRDLLRDLGIRSGEPDFGLYPGLGMHDGVYCDRESFGREHLVVLSPERAVGLWAAELPVAERARREIVRLYAGPPDWLPGLSEPEKEERLAGMTYAGFLRDVCGVHPDVLRFVRTMPSAEFGYGADALGALDAWAMGYPGFDGLGLDRGKPSRYLSSLARARWEEPLTVHAPGGAQALVALMVSRMVPGFACADDATEYNYEALDRPANPVRIRLSSPVVMAGNDSGGTVTVGYFDGHRVRTVRAAAAIMACWHMVIPYLISGLPADQRAAMRQAVKLPVISASVQVRDWTAWLERGISRVRFTGAYWQQAELATPVAAGAYRPPADPRDPAVIHLTRVPTVAGLPPAEGAAAGRRELIRTPYDYLEYSLREQLARLLAPAGFDPARDIEAIVVNRWGHGYAPDYTRPWHPFHPDSPTPAETARRPFGRIAMANADAVPSPSVDAAITAAYRAVDALTR</sequence>
<dbReference type="GO" id="GO:0050289">
    <property type="term" value="F:spermidine dehydrogenase activity"/>
    <property type="evidence" value="ECO:0007669"/>
    <property type="project" value="UniProtKB-EC"/>
</dbReference>
<dbReference type="InterPro" id="IPR006311">
    <property type="entry name" value="TAT_signal"/>
</dbReference>
<evidence type="ECO:0000313" key="3">
    <source>
        <dbReference type="Proteomes" id="UP000578449"/>
    </source>
</evidence>
<dbReference type="InterPro" id="IPR036188">
    <property type="entry name" value="FAD/NAD-bd_sf"/>
</dbReference>
<dbReference type="AlphaFoldDB" id="A0A840NZ03"/>
<dbReference type="EMBL" id="JACHGN010000001">
    <property type="protein sequence ID" value="MBB5130891.1"/>
    <property type="molecule type" value="Genomic_DNA"/>
</dbReference>
<keyword evidence="2" id="KW-0560">Oxidoreductase</keyword>
<dbReference type="RefSeq" id="WP_246517711.1">
    <property type="nucleotide sequence ID" value="NZ_BAABIX010000013.1"/>
</dbReference>
<evidence type="ECO:0000256" key="1">
    <source>
        <dbReference type="SAM" id="MobiDB-lite"/>
    </source>
</evidence>
<name>A0A840NZ03_9ACTN</name>
<dbReference type="SUPFAM" id="SSF51905">
    <property type="entry name" value="FAD/NAD(P)-binding domain"/>
    <property type="match status" value="2"/>
</dbReference>
<proteinExistence type="predicted"/>
<dbReference type="EC" id="1.5.99.6" evidence="2"/>
<gene>
    <name evidence="2" type="ORF">HNP84_000579</name>
</gene>
<feature type="region of interest" description="Disordered" evidence="1">
    <location>
        <begin position="34"/>
        <end position="57"/>
    </location>
</feature>
<dbReference type="NCBIfam" id="TIGR01409">
    <property type="entry name" value="TAT_signal_seq"/>
    <property type="match status" value="1"/>
</dbReference>
<dbReference type="PROSITE" id="PS51318">
    <property type="entry name" value="TAT"/>
    <property type="match status" value="1"/>
</dbReference>
<evidence type="ECO:0000313" key="2">
    <source>
        <dbReference type="EMBL" id="MBB5130891.1"/>
    </source>
</evidence>
<comment type="caution">
    <text evidence="2">The sequence shown here is derived from an EMBL/GenBank/DDBJ whole genome shotgun (WGS) entry which is preliminary data.</text>
</comment>
<keyword evidence="3" id="KW-1185">Reference proteome</keyword>
<dbReference type="Proteomes" id="UP000578449">
    <property type="component" value="Unassembled WGS sequence"/>
</dbReference>